<accession>I1IV76</accession>
<evidence type="ECO:0000313" key="7">
    <source>
        <dbReference type="EMBL" id="KQJ92636.1"/>
    </source>
</evidence>
<evidence type="ECO:0000256" key="5">
    <source>
        <dbReference type="SAM" id="MobiDB-lite"/>
    </source>
</evidence>
<dbReference type="Pfam" id="PF00249">
    <property type="entry name" value="Myb_DNA-binding"/>
    <property type="match status" value="1"/>
</dbReference>
<dbReference type="STRING" id="15368.I1IV76"/>
<feature type="domain" description="HTH myb-type" evidence="6">
    <location>
        <begin position="60"/>
        <end position="115"/>
    </location>
</feature>
<feature type="region of interest" description="Disordered" evidence="5">
    <location>
        <begin position="272"/>
        <end position="298"/>
    </location>
</feature>
<feature type="compositionally biased region" description="Polar residues" evidence="5">
    <location>
        <begin position="206"/>
        <end position="219"/>
    </location>
</feature>
<dbReference type="FunFam" id="1.10.10.60:FF:000002">
    <property type="entry name" value="Myb family transcription factor"/>
    <property type="match status" value="1"/>
</dbReference>
<evidence type="ECO:0000313" key="8">
    <source>
        <dbReference type="EnsemblPlants" id="KQJ92636"/>
    </source>
</evidence>
<dbReference type="RefSeq" id="XP_003577159.1">
    <property type="nucleotide sequence ID" value="XM_003577111.4"/>
</dbReference>
<keyword evidence="4" id="KW-0539">Nucleus</keyword>
<feature type="compositionally biased region" description="Basic and acidic residues" evidence="5">
    <location>
        <begin position="28"/>
        <end position="40"/>
    </location>
</feature>
<feature type="compositionally biased region" description="Low complexity" evidence="5">
    <location>
        <begin position="15"/>
        <end position="24"/>
    </location>
</feature>
<keyword evidence="9" id="KW-1185">Reference proteome</keyword>
<dbReference type="InterPro" id="IPR017930">
    <property type="entry name" value="Myb_dom"/>
</dbReference>
<dbReference type="GeneID" id="100823409"/>
<dbReference type="InterPro" id="IPR009057">
    <property type="entry name" value="Homeodomain-like_sf"/>
</dbReference>
<name>I1IV76_BRADI</name>
<dbReference type="SUPFAM" id="SSF46689">
    <property type="entry name" value="Homeodomain-like"/>
    <property type="match status" value="1"/>
</dbReference>
<keyword evidence="1" id="KW-0805">Transcription regulation</keyword>
<evidence type="ECO:0000256" key="2">
    <source>
        <dbReference type="ARBA" id="ARBA00023125"/>
    </source>
</evidence>
<feature type="region of interest" description="Disordered" evidence="5">
    <location>
        <begin position="1"/>
        <end position="57"/>
    </location>
</feature>
<dbReference type="PROSITE" id="PS51294">
    <property type="entry name" value="HTH_MYB"/>
    <property type="match status" value="1"/>
</dbReference>
<dbReference type="InterPro" id="IPR001005">
    <property type="entry name" value="SANT/Myb"/>
</dbReference>
<organism evidence="8">
    <name type="scientific">Brachypodium distachyon</name>
    <name type="common">Purple false brome</name>
    <name type="synonym">Trachynia distachya</name>
    <dbReference type="NCBI Taxonomy" id="15368"/>
    <lineage>
        <taxon>Eukaryota</taxon>
        <taxon>Viridiplantae</taxon>
        <taxon>Streptophyta</taxon>
        <taxon>Embryophyta</taxon>
        <taxon>Tracheophyta</taxon>
        <taxon>Spermatophyta</taxon>
        <taxon>Magnoliopsida</taxon>
        <taxon>Liliopsida</taxon>
        <taxon>Poales</taxon>
        <taxon>Poaceae</taxon>
        <taxon>BOP clade</taxon>
        <taxon>Pooideae</taxon>
        <taxon>Stipodae</taxon>
        <taxon>Brachypodieae</taxon>
        <taxon>Brachypodium</taxon>
    </lineage>
</organism>
<proteinExistence type="predicted"/>
<evidence type="ECO:0000256" key="4">
    <source>
        <dbReference type="ARBA" id="ARBA00023242"/>
    </source>
</evidence>
<reference evidence="8" key="3">
    <citation type="submission" date="2018-08" db="UniProtKB">
        <authorList>
            <consortium name="EnsemblPlants"/>
        </authorList>
    </citation>
    <scope>IDENTIFICATION</scope>
    <source>
        <strain evidence="8">cv. Bd21</strain>
    </source>
</reference>
<dbReference type="GO" id="GO:0003677">
    <property type="term" value="F:DNA binding"/>
    <property type="evidence" value="ECO:0007669"/>
    <property type="project" value="UniProtKB-KW"/>
</dbReference>
<reference evidence="7" key="2">
    <citation type="submission" date="2017-06" db="EMBL/GenBank/DDBJ databases">
        <title>WGS assembly of Brachypodium distachyon.</title>
        <authorList>
            <consortium name="The International Brachypodium Initiative"/>
            <person name="Lucas S."/>
            <person name="Harmon-Smith M."/>
            <person name="Lail K."/>
            <person name="Tice H."/>
            <person name="Grimwood J."/>
            <person name="Bruce D."/>
            <person name="Barry K."/>
            <person name="Shu S."/>
            <person name="Lindquist E."/>
            <person name="Wang M."/>
            <person name="Pitluck S."/>
            <person name="Vogel J.P."/>
            <person name="Garvin D.F."/>
            <person name="Mockler T.C."/>
            <person name="Schmutz J."/>
            <person name="Rokhsar D."/>
            <person name="Bevan M.W."/>
        </authorList>
    </citation>
    <scope>NUCLEOTIDE SEQUENCE</scope>
    <source>
        <strain evidence="7">Bd21</strain>
    </source>
</reference>
<evidence type="ECO:0000313" key="9">
    <source>
        <dbReference type="Proteomes" id="UP000008810"/>
    </source>
</evidence>
<feature type="region of interest" description="Disordered" evidence="5">
    <location>
        <begin position="186"/>
        <end position="234"/>
    </location>
</feature>
<feature type="compositionally biased region" description="Polar residues" evidence="5">
    <location>
        <begin position="286"/>
        <end position="298"/>
    </location>
</feature>
<dbReference type="ExpressionAtlas" id="I1IV76">
    <property type="expression patterns" value="baseline and differential"/>
</dbReference>
<gene>
    <name evidence="8" type="primary">LOC100823409</name>
    <name evidence="7" type="ORF">BRADI_4g44930v3</name>
</gene>
<dbReference type="PANTHER" id="PTHR31314">
    <property type="entry name" value="MYB FAMILY TRANSCRIPTION FACTOR PHL7-LIKE"/>
    <property type="match status" value="1"/>
</dbReference>
<protein>
    <recommendedName>
        <fullName evidence="6">HTH myb-type domain-containing protein</fullName>
    </recommendedName>
</protein>
<keyword evidence="3" id="KW-0804">Transcription</keyword>
<evidence type="ECO:0000256" key="1">
    <source>
        <dbReference type="ARBA" id="ARBA00023015"/>
    </source>
</evidence>
<dbReference type="Gene3D" id="1.10.10.60">
    <property type="entry name" value="Homeodomain-like"/>
    <property type="match status" value="1"/>
</dbReference>
<dbReference type="Proteomes" id="UP000008810">
    <property type="component" value="Chromosome 4"/>
</dbReference>
<dbReference type="EMBL" id="CM000883">
    <property type="protein sequence ID" value="KQJ92636.1"/>
    <property type="molecule type" value="Genomic_DNA"/>
</dbReference>
<dbReference type="OrthoDB" id="551907at2759"/>
<dbReference type="HOGENOM" id="CLU_046492_2_0_1"/>
<dbReference type="KEGG" id="bdi:100823409"/>
<dbReference type="Gramene" id="KQJ92636">
    <property type="protein sequence ID" value="KQJ92636"/>
    <property type="gene ID" value="BRADI_4g44930v3"/>
</dbReference>
<sequence>MDIIGTSKGNGGGSSSNDDISSSTVEEGGGHHHDDQDTKAGDLSTSSTSVRPYVRSKNPRLRWTPELHLCFLRAVQRLGGQDRATPKLVLQLMNVRGLSIGHVKSHLQMYRSKRIDDSGQIIGGHISFPRAFHHGQSGAVTMLSRFGTTPWRSSFHEQPPWLHGHQHFPGSKPYYSFSSAAQAGQHLARGAASSSNPDQLMMQLGRTPSPNDHYTMNHHQQQKRLEPQSTVENSDDVHAPLDLDLSLGVAMPRQETKRRRSAGCIWVKDGNVGKISGDEEEEDESTATMLSLSLFSRS</sequence>
<dbReference type="GO" id="GO:0003700">
    <property type="term" value="F:DNA-binding transcription factor activity"/>
    <property type="evidence" value="ECO:0007669"/>
    <property type="project" value="InterPro"/>
</dbReference>
<dbReference type="FunCoup" id="I1IV76">
    <property type="interactions" value="4"/>
</dbReference>
<reference evidence="7 8" key="1">
    <citation type="journal article" date="2010" name="Nature">
        <title>Genome sequencing and analysis of the model grass Brachypodium distachyon.</title>
        <authorList>
            <consortium name="International Brachypodium Initiative"/>
        </authorList>
    </citation>
    <scope>NUCLEOTIDE SEQUENCE [LARGE SCALE GENOMIC DNA]</scope>
    <source>
        <strain evidence="7 8">Bd21</strain>
    </source>
</reference>
<dbReference type="NCBIfam" id="TIGR01557">
    <property type="entry name" value="myb_SHAQKYF"/>
    <property type="match status" value="1"/>
</dbReference>
<keyword evidence="2" id="KW-0238">DNA-binding</keyword>
<dbReference type="EnsemblPlants" id="KQJ92636">
    <property type="protein sequence ID" value="KQJ92636"/>
    <property type="gene ID" value="BRADI_4g44930v3"/>
</dbReference>
<dbReference type="InterPro" id="IPR046955">
    <property type="entry name" value="PHR1-like"/>
</dbReference>
<dbReference type="AlphaFoldDB" id="I1IV76"/>
<dbReference type="PANTHER" id="PTHR31314:SF128">
    <property type="entry name" value="OS11G0106100 PROTEIN"/>
    <property type="match status" value="1"/>
</dbReference>
<evidence type="ECO:0000256" key="3">
    <source>
        <dbReference type="ARBA" id="ARBA00023163"/>
    </source>
</evidence>
<dbReference type="InterPro" id="IPR006447">
    <property type="entry name" value="Myb_dom_plants"/>
</dbReference>
<evidence type="ECO:0000259" key="6">
    <source>
        <dbReference type="PROSITE" id="PS51294"/>
    </source>
</evidence>